<organism evidence="1 2">
    <name type="scientific">Dermacentor silvarum</name>
    <name type="common">Tick</name>
    <dbReference type="NCBI Taxonomy" id="543639"/>
    <lineage>
        <taxon>Eukaryota</taxon>
        <taxon>Metazoa</taxon>
        <taxon>Ecdysozoa</taxon>
        <taxon>Arthropoda</taxon>
        <taxon>Chelicerata</taxon>
        <taxon>Arachnida</taxon>
        <taxon>Acari</taxon>
        <taxon>Parasitiformes</taxon>
        <taxon>Ixodida</taxon>
        <taxon>Ixodoidea</taxon>
        <taxon>Ixodidae</taxon>
        <taxon>Rhipicephalinae</taxon>
        <taxon>Dermacentor</taxon>
    </lineage>
</organism>
<proteinExistence type="predicted"/>
<comment type="caution">
    <text evidence="1">The sequence shown here is derived from an EMBL/GenBank/DDBJ whole genome shotgun (WGS) entry which is preliminary data.</text>
</comment>
<protein>
    <submittedName>
        <fullName evidence="1">Uncharacterized protein</fullName>
    </submittedName>
</protein>
<sequence>MPVTSPSRGGMQSCGGVSLGGQSCLAEEIGSPYTPSISPGAVSRPQRPLPRQQRANHVDVDSGLGGEPHGVTDLVGKKSMANTTQPTTTGTGPSDIPFSGNVEVPSQEHPLGEQSAQPAPVALATMASACLNISLLTLLWRPAAPAHRRRRSVCLTRACVALNDMLVAAFNASVDPCDNFYEHVCGGWRESASVYEKHLSLFVDKVKRGSWYFISDRIALEHRAFDDVFFHSERFSKQDPSDVFDTVAMNVSLLHTWMFVARANARIPEEQRRSVTSSYMRQLRESDGYAFFDSQRLAVRIPPLFPMLPLNGSTAAGNLGNYISGATFFVVMCHLLCKARTSLQVEFSCNQIVKNSRVCARVLNREVDRSMNPKKNCDFFSYT</sequence>
<evidence type="ECO:0000313" key="1">
    <source>
        <dbReference type="EMBL" id="KAH7970685.1"/>
    </source>
</evidence>
<accession>A0ACB8DIW7</accession>
<dbReference type="EMBL" id="CM023480">
    <property type="protein sequence ID" value="KAH7970685.1"/>
    <property type="molecule type" value="Genomic_DNA"/>
</dbReference>
<gene>
    <name evidence="1" type="ORF">HPB49_014219</name>
</gene>
<evidence type="ECO:0000313" key="2">
    <source>
        <dbReference type="Proteomes" id="UP000821865"/>
    </source>
</evidence>
<dbReference type="Proteomes" id="UP000821865">
    <property type="component" value="Chromosome 11"/>
</dbReference>
<keyword evidence="2" id="KW-1185">Reference proteome</keyword>
<name>A0ACB8DIW7_DERSI</name>
<reference evidence="1" key="1">
    <citation type="submission" date="2020-05" db="EMBL/GenBank/DDBJ databases">
        <title>Large-scale comparative analyses of tick genomes elucidate their genetic diversity and vector capacities.</title>
        <authorList>
            <person name="Jia N."/>
            <person name="Wang J."/>
            <person name="Shi W."/>
            <person name="Du L."/>
            <person name="Sun Y."/>
            <person name="Zhan W."/>
            <person name="Jiang J."/>
            <person name="Wang Q."/>
            <person name="Zhang B."/>
            <person name="Ji P."/>
            <person name="Sakyi L.B."/>
            <person name="Cui X."/>
            <person name="Yuan T."/>
            <person name="Jiang B."/>
            <person name="Yang W."/>
            <person name="Lam T.T.-Y."/>
            <person name="Chang Q."/>
            <person name="Ding S."/>
            <person name="Wang X."/>
            <person name="Zhu J."/>
            <person name="Ruan X."/>
            <person name="Zhao L."/>
            <person name="Wei J."/>
            <person name="Que T."/>
            <person name="Du C."/>
            <person name="Cheng J."/>
            <person name="Dai P."/>
            <person name="Han X."/>
            <person name="Huang E."/>
            <person name="Gao Y."/>
            <person name="Liu J."/>
            <person name="Shao H."/>
            <person name="Ye R."/>
            <person name="Li L."/>
            <person name="Wei W."/>
            <person name="Wang X."/>
            <person name="Wang C."/>
            <person name="Yang T."/>
            <person name="Huo Q."/>
            <person name="Li W."/>
            <person name="Guo W."/>
            <person name="Chen H."/>
            <person name="Zhou L."/>
            <person name="Ni X."/>
            <person name="Tian J."/>
            <person name="Zhou Y."/>
            <person name="Sheng Y."/>
            <person name="Liu T."/>
            <person name="Pan Y."/>
            <person name="Xia L."/>
            <person name="Li J."/>
            <person name="Zhao F."/>
            <person name="Cao W."/>
        </authorList>
    </citation>
    <scope>NUCLEOTIDE SEQUENCE</scope>
    <source>
        <strain evidence="1">Dsil-2018</strain>
    </source>
</reference>